<accession>A0A1H9XCF4</accession>
<proteinExistence type="predicted"/>
<dbReference type="RefSeq" id="WP_091761388.1">
    <property type="nucleotide sequence ID" value="NZ_FOHB01000007.1"/>
</dbReference>
<protein>
    <submittedName>
        <fullName evidence="3">Uncharacterized protein</fullName>
    </submittedName>
</protein>
<keyword evidence="2" id="KW-1133">Transmembrane helix</keyword>
<evidence type="ECO:0000313" key="4">
    <source>
        <dbReference type="Proteomes" id="UP000199019"/>
    </source>
</evidence>
<organism evidence="3 4">
    <name type="scientific">Pedococcus cremeus</name>
    <dbReference type="NCBI Taxonomy" id="587636"/>
    <lineage>
        <taxon>Bacteria</taxon>
        <taxon>Bacillati</taxon>
        <taxon>Actinomycetota</taxon>
        <taxon>Actinomycetes</taxon>
        <taxon>Micrococcales</taxon>
        <taxon>Intrasporangiaceae</taxon>
        <taxon>Pedococcus</taxon>
    </lineage>
</organism>
<feature type="compositionally biased region" description="Low complexity" evidence="1">
    <location>
        <begin position="1"/>
        <end position="10"/>
    </location>
</feature>
<dbReference type="EMBL" id="FOHB01000007">
    <property type="protein sequence ID" value="SES43878.1"/>
    <property type="molecule type" value="Genomic_DNA"/>
</dbReference>
<evidence type="ECO:0000256" key="2">
    <source>
        <dbReference type="SAM" id="Phobius"/>
    </source>
</evidence>
<evidence type="ECO:0000313" key="3">
    <source>
        <dbReference type="EMBL" id="SES43878.1"/>
    </source>
</evidence>
<name>A0A1H9XCF4_9MICO</name>
<gene>
    <name evidence="3" type="ORF">SAMN05216199_3668</name>
</gene>
<feature type="transmembrane region" description="Helical" evidence="2">
    <location>
        <begin position="279"/>
        <end position="298"/>
    </location>
</feature>
<dbReference type="OrthoDB" id="4087617at2"/>
<sequence>MATATPTRPTRSSRRSPARPRDAHSFPTRRYDLVKEFVIALVVVGLLTVGLAAAFSSPDEKPITFASWAQAAPEDVVATAAAELAGTSASATYGPPYNSAAEGQKLLGVPLQKWGGVRHPVNSADLVLGPLTASSSGDLRVKAALARWNGASDARRTAWAGAYADALAKAPNGDPAKVAPGDYGPVPTLTNGFLDVARTGGLEGQLTSSGTFYGGDPTRALLLLSDGAYIEDTARAQHLGGDQWGMMNETGAYPGQPWMWLYTFWYQVPPFSTSDNADAQVWGMMMLLTLGLVLLPFIPGLRSIPRWIPVHRLVWRQYYRDYPPGERH</sequence>
<keyword evidence="2" id="KW-0812">Transmembrane</keyword>
<dbReference type="Proteomes" id="UP000199019">
    <property type="component" value="Unassembled WGS sequence"/>
</dbReference>
<keyword evidence="2" id="KW-0472">Membrane</keyword>
<dbReference type="STRING" id="587636.SAMN05216199_3668"/>
<dbReference type="AlphaFoldDB" id="A0A1H9XCF4"/>
<reference evidence="4" key="1">
    <citation type="submission" date="2016-10" db="EMBL/GenBank/DDBJ databases">
        <authorList>
            <person name="Varghese N."/>
            <person name="Submissions S."/>
        </authorList>
    </citation>
    <scope>NUCLEOTIDE SEQUENCE [LARGE SCALE GENOMIC DNA]</scope>
    <source>
        <strain evidence="4">CGMCC 1.6963</strain>
    </source>
</reference>
<feature type="region of interest" description="Disordered" evidence="1">
    <location>
        <begin position="1"/>
        <end position="25"/>
    </location>
</feature>
<keyword evidence="4" id="KW-1185">Reference proteome</keyword>
<feature type="transmembrane region" description="Helical" evidence="2">
    <location>
        <begin position="37"/>
        <end position="55"/>
    </location>
</feature>
<evidence type="ECO:0000256" key="1">
    <source>
        <dbReference type="SAM" id="MobiDB-lite"/>
    </source>
</evidence>